<keyword evidence="2" id="KW-1185">Reference proteome</keyword>
<proteinExistence type="predicted"/>
<dbReference type="Proteomes" id="UP001371218">
    <property type="component" value="Unassembled WGS sequence"/>
</dbReference>
<accession>A0ABU9BNG2</accession>
<dbReference type="EMBL" id="JBBUTG010000004">
    <property type="protein sequence ID" value="MEK8030993.1"/>
    <property type="molecule type" value="Genomic_DNA"/>
</dbReference>
<evidence type="ECO:0000313" key="2">
    <source>
        <dbReference type="Proteomes" id="UP001371218"/>
    </source>
</evidence>
<comment type="caution">
    <text evidence="1">The sequence shown here is derived from an EMBL/GenBank/DDBJ whole genome shotgun (WGS) entry which is preliminary data.</text>
</comment>
<evidence type="ECO:0000313" key="1">
    <source>
        <dbReference type="EMBL" id="MEK8030993.1"/>
    </source>
</evidence>
<dbReference type="RefSeq" id="WP_341425358.1">
    <property type="nucleotide sequence ID" value="NZ_JBBUTG010000004.1"/>
</dbReference>
<sequence length="319" mass="34884">MSGQFRHEPPIVITNCTARKRSREQVISSAEIKHAASVRDLAGQWVRLTRGRPTVAAAGELYGGRSFRDAAVAAESCQGDLYVISAGFGLVSNTALLPNYALTIADGEGSIAAMLAHFDASAADWWAALCAELGSPGAVARLLRRRQDALVLLALPSTYLQMVGPELGDLTAQELRRLRVFTSLAGARQLELRIADCVLPYDDRLNDVEGHAGTRTDFAQRALRHFVEVLHGQELSLAEGRSAVLHALSRHQPPATKARVRATDDEICSAIRSFGESGSHGVSRLLRRLRDERNIACEQGRFRDLWRQVQQECGPEEVP</sequence>
<organism evidence="1 2">
    <name type="scientific">Ideonella lacteola</name>
    <dbReference type="NCBI Taxonomy" id="2984193"/>
    <lineage>
        <taxon>Bacteria</taxon>
        <taxon>Pseudomonadati</taxon>
        <taxon>Pseudomonadota</taxon>
        <taxon>Betaproteobacteria</taxon>
        <taxon>Burkholderiales</taxon>
        <taxon>Sphaerotilaceae</taxon>
        <taxon>Ideonella</taxon>
    </lineage>
</organism>
<gene>
    <name evidence="1" type="ORF">AACH06_09220</name>
</gene>
<evidence type="ECO:0008006" key="3">
    <source>
        <dbReference type="Google" id="ProtNLM"/>
    </source>
</evidence>
<name>A0ABU9BNG2_9BURK</name>
<protein>
    <recommendedName>
        <fullName evidence="3">Crp/Fnr family transcriptional regulator</fullName>
    </recommendedName>
</protein>
<reference evidence="1 2" key="1">
    <citation type="submission" date="2024-04" db="EMBL/GenBank/DDBJ databases">
        <title>Novel species of the genus Ideonella isolated from streams.</title>
        <authorList>
            <person name="Lu H."/>
        </authorList>
    </citation>
    <scope>NUCLEOTIDE SEQUENCE [LARGE SCALE GENOMIC DNA]</scope>
    <source>
        <strain evidence="1 2">DXS29W</strain>
    </source>
</reference>